<sequence>MTEFSENNAWYLAQIKPNCQSIAERNLRQQGYQVFLPLIRETIRRRGKFSSALRPLFPGYVFVGLGAETTNARAIGSTYGISSVVRFGASAAQVPSGLICQLRQRCDSENALIPDNAFQSGDTVKIQSGPFADFLATVASLPSEQRAWVLIDLMGRETRVAVELNALHKVP</sequence>
<gene>
    <name evidence="5" type="ORF">DT23_17185</name>
</gene>
<evidence type="ECO:0000256" key="3">
    <source>
        <dbReference type="ARBA" id="ARBA00023163"/>
    </source>
</evidence>
<dbReference type="GO" id="GO:0005829">
    <property type="term" value="C:cytosol"/>
    <property type="evidence" value="ECO:0007669"/>
    <property type="project" value="TreeGrafter"/>
</dbReference>
<dbReference type="STRING" id="1353528.DT23_17185"/>
<keyword evidence="1" id="KW-0889">Transcription antitermination</keyword>
<evidence type="ECO:0000259" key="4">
    <source>
        <dbReference type="SMART" id="SM00738"/>
    </source>
</evidence>
<keyword evidence="3" id="KW-0804">Transcription</keyword>
<dbReference type="Pfam" id="PF02357">
    <property type="entry name" value="NusG"/>
    <property type="match status" value="1"/>
</dbReference>
<dbReference type="EMBL" id="AUNB01000043">
    <property type="protein sequence ID" value="KEO57102.1"/>
    <property type="molecule type" value="Genomic_DNA"/>
</dbReference>
<dbReference type="CDD" id="cd06091">
    <property type="entry name" value="KOW_NusG"/>
    <property type="match status" value="1"/>
</dbReference>
<keyword evidence="2" id="KW-0805">Transcription regulation</keyword>
<dbReference type="InterPro" id="IPR006645">
    <property type="entry name" value="NGN-like_dom"/>
</dbReference>
<dbReference type="eggNOG" id="COG0250">
    <property type="taxonomic scope" value="Bacteria"/>
</dbReference>
<dbReference type="PANTHER" id="PTHR30265">
    <property type="entry name" value="RHO-INTERACTING TRANSCRIPTION TERMINATION FACTOR NUSG"/>
    <property type="match status" value="1"/>
</dbReference>
<reference evidence="5 6" key="1">
    <citation type="journal article" date="2015" name="Antonie Van Leeuwenhoek">
        <title>Thioclava indica sp. nov., isolated from surface seawater of the Indian Ocean.</title>
        <authorList>
            <person name="Liu Y."/>
            <person name="Lai Q."/>
            <person name="Du J."/>
            <person name="Xu H."/>
            <person name="Jiang L."/>
            <person name="Shao Z."/>
        </authorList>
    </citation>
    <scope>NUCLEOTIDE SEQUENCE [LARGE SCALE GENOMIC DNA]</scope>
    <source>
        <strain evidence="5 6">DT23-4</strain>
    </source>
</reference>
<dbReference type="InterPro" id="IPR008991">
    <property type="entry name" value="Translation_prot_SH3-like_sf"/>
</dbReference>
<evidence type="ECO:0000313" key="5">
    <source>
        <dbReference type="EMBL" id="KEO57102.1"/>
    </source>
</evidence>
<proteinExistence type="predicted"/>
<feature type="domain" description="NusG-like N-terminal" evidence="4">
    <location>
        <begin position="7"/>
        <end position="106"/>
    </location>
</feature>
<dbReference type="InterPro" id="IPR036735">
    <property type="entry name" value="NGN_dom_sf"/>
</dbReference>
<evidence type="ECO:0000256" key="1">
    <source>
        <dbReference type="ARBA" id="ARBA00022814"/>
    </source>
</evidence>
<dbReference type="GO" id="GO:0031564">
    <property type="term" value="P:transcription antitermination"/>
    <property type="evidence" value="ECO:0007669"/>
    <property type="project" value="UniProtKB-KW"/>
</dbReference>
<keyword evidence="6" id="KW-1185">Reference proteome</keyword>
<comment type="caution">
    <text evidence="5">The sequence shown here is derived from an EMBL/GenBank/DDBJ whole genome shotgun (WGS) entry which is preliminary data.</text>
</comment>
<dbReference type="InterPro" id="IPR043425">
    <property type="entry name" value="NusG-like"/>
</dbReference>
<evidence type="ECO:0000256" key="2">
    <source>
        <dbReference type="ARBA" id="ARBA00023015"/>
    </source>
</evidence>
<protein>
    <recommendedName>
        <fullName evidence="4">NusG-like N-terminal domain-containing protein</fullName>
    </recommendedName>
</protein>
<dbReference type="AlphaFoldDB" id="A0A074K6F2"/>
<dbReference type="SUPFAM" id="SSF50104">
    <property type="entry name" value="Translation proteins SH3-like domain"/>
    <property type="match status" value="1"/>
</dbReference>
<dbReference type="OrthoDB" id="9787731at2"/>
<dbReference type="SUPFAM" id="SSF82679">
    <property type="entry name" value="N-utilization substance G protein NusG, N-terminal domain"/>
    <property type="match status" value="1"/>
</dbReference>
<name>A0A074K6F2_9RHOB</name>
<organism evidence="5 6">
    <name type="scientific">Thioclava indica</name>
    <dbReference type="NCBI Taxonomy" id="1353528"/>
    <lineage>
        <taxon>Bacteria</taxon>
        <taxon>Pseudomonadati</taxon>
        <taxon>Pseudomonadota</taxon>
        <taxon>Alphaproteobacteria</taxon>
        <taxon>Rhodobacterales</taxon>
        <taxon>Paracoccaceae</taxon>
        <taxon>Thioclava</taxon>
    </lineage>
</organism>
<dbReference type="Proteomes" id="UP000027471">
    <property type="component" value="Unassembled WGS sequence"/>
</dbReference>
<dbReference type="GO" id="GO:0006354">
    <property type="term" value="P:DNA-templated transcription elongation"/>
    <property type="evidence" value="ECO:0007669"/>
    <property type="project" value="InterPro"/>
</dbReference>
<dbReference type="PANTHER" id="PTHR30265:SF7">
    <property type="entry name" value="TRANSCRIPTION ANTITERMINATION PROTEIN RFAH"/>
    <property type="match status" value="1"/>
</dbReference>
<accession>A0A074K6F2</accession>
<dbReference type="SMART" id="SM00738">
    <property type="entry name" value="NGN"/>
    <property type="match status" value="1"/>
</dbReference>
<dbReference type="CDD" id="cd09892">
    <property type="entry name" value="NGN_SP_RfaH"/>
    <property type="match status" value="1"/>
</dbReference>
<dbReference type="Gene3D" id="3.30.70.940">
    <property type="entry name" value="NusG, N-terminal domain"/>
    <property type="match status" value="1"/>
</dbReference>
<evidence type="ECO:0000313" key="6">
    <source>
        <dbReference type="Proteomes" id="UP000027471"/>
    </source>
</evidence>